<dbReference type="SMART" id="SM00220">
    <property type="entry name" value="S_TKc"/>
    <property type="match status" value="1"/>
</dbReference>
<comment type="similarity">
    <text evidence="1">Belongs to the protein kinase superfamily. STE Ser/Thr protein kinase family. STE20 subfamily.</text>
</comment>
<evidence type="ECO:0000313" key="13">
    <source>
        <dbReference type="Proteomes" id="UP001642540"/>
    </source>
</evidence>
<feature type="compositionally biased region" description="Low complexity" evidence="9">
    <location>
        <begin position="315"/>
        <end position="325"/>
    </location>
</feature>
<evidence type="ECO:0000256" key="1">
    <source>
        <dbReference type="ARBA" id="ARBA00008874"/>
    </source>
</evidence>
<keyword evidence="3" id="KW-0723">Serine/threonine-protein kinase</keyword>
<accession>A0ABP1PRY2</accession>
<dbReference type="PROSITE" id="PS50011">
    <property type="entry name" value="PROTEIN_KINASE_DOM"/>
    <property type="match status" value="1"/>
</dbReference>
<evidence type="ECO:0000256" key="2">
    <source>
        <dbReference type="ARBA" id="ARBA00012513"/>
    </source>
</evidence>
<dbReference type="SUPFAM" id="SSF56112">
    <property type="entry name" value="Protein kinase-like (PK-like)"/>
    <property type="match status" value="1"/>
</dbReference>
<comment type="caution">
    <text evidence="12">The sequence shown here is derived from an EMBL/GenBank/DDBJ whole genome shotgun (WGS) entry which is preliminary data.</text>
</comment>
<evidence type="ECO:0000259" key="10">
    <source>
        <dbReference type="PROSITE" id="PS50011"/>
    </source>
</evidence>
<dbReference type="PANTHER" id="PTHR48012:SF2">
    <property type="entry name" value="STERILE20-LIKE KINASE, ISOFORM B"/>
    <property type="match status" value="1"/>
</dbReference>
<evidence type="ECO:0000256" key="8">
    <source>
        <dbReference type="PROSITE-ProRule" id="PRU10141"/>
    </source>
</evidence>
<dbReference type="PANTHER" id="PTHR48012">
    <property type="entry name" value="STERILE20-LIKE KINASE, ISOFORM B-RELATED"/>
    <property type="match status" value="1"/>
</dbReference>
<dbReference type="CDD" id="cd21889">
    <property type="entry name" value="SARAH_Hpo"/>
    <property type="match status" value="1"/>
</dbReference>
<dbReference type="InterPro" id="IPR050629">
    <property type="entry name" value="STE20/SPS1-PAK"/>
</dbReference>
<dbReference type="CDD" id="cd06612">
    <property type="entry name" value="STKc_MST1_2"/>
    <property type="match status" value="1"/>
</dbReference>
<evidence type="ECO:0000256" key="7">
    <source>
        <dbReference type="ARBA" id="ARBA00022840"/>
    </source>
</evidence>
<evidence type="ECO:0000313" key="12">
    <source>
        <dbReference type="EMBL" id="CAL8072105.1"/>
    </source>
</evidence>
<dbReference type="InterPro" id="IPR017441">
    <property type="entry name" value="Protein_kinase_ATP_BS"/>
</dbReference>
<dbReference type="Proteomes" id="UP001642540">
    <property type="component" value="Unassembled WGS sequence"/>
</dbReference>
<reference evidence="12 13" key="1">
    <citation type="submission" date="2024-08" db="EMBL/GenBank/DDBJ databases">
        <authorList>
            <person name="Cucini C."/>
            <person name="Frati F."/>
        </authorList>
    </citation>
    <scope>NUCLEOTIDE SEQUENCE [LARGE SCALE GENOMIC DNA]</scope>
</reference>
<evidence type="ECO:0000259" key="11">
    <source>
        <dbReference type="PROSITE" id="PS50951"/>
    </source>
</evidence>
<feature type="domain" description="Protein kinase" evidence="10">
    <location>
        <begin position="30"/>
        <end position="281"/>
    </location>
</feature>
<feature type="region of interest" description="Disordered" evidence="9">
    <location>
        <begin position="384"/>
        <end position="406"/>
    </location>
</feature>
<dbReference type="InterPro" id="IPR036674">
    <property type="entry name" value="p53_tetramer_sf"/>
</dbReference>
<protein>
    <recommendedName>
        <fullName evidence="2">non-specific serine/threonine protein kinase</fullName>
        <ecNumber evidence="2">2.7.11.1</ecNumber>
    </recommendedName>
</protein>
<dbReference type="Pfam" id="PF00069">
    <property type="entry name" value="Pkinase"/>
    <property type="match status" value="1"/>
</dbReference>
<name>A0ABP1PRY2_9HEXA</name>
<feature type="compositionally biased region" description="Basic and acidic residues" evidence="9">
    <location>
        <begin position="326"/>
        <end position="336"/>
    </location>
</feature>
<dbReference type="Gene3D" id="4.10.170.10">
    <property type="entry name" value="p53-like tetramerisation domain"/>
    <property type="match status" value="1"/>
</dbReference>
<dbReference type="Gene3D" id="1.10.510.10">
    <property type="entry name" value="Transferase(Phosphotransferase) domain 1"/>
    <property type="match status" value="1"/>
</dbReference>
<feature type="binding site" evidence="8">
    <location>
        <position position="59"/>
    </location>
    <ligand>
        <name>ATP</name>
        <dbReference type="ChEBI" id="CHEBI:30616"/>
    </ligand>
</feature>
<dbReference type="InterPro" id="IPR000719">
    <property type="entry name" value="Prot_kinase_dom"/>
</dbReference>
<dbReference type="PROSITE" id="PS00107">
    <property type="entry name" value="PROTEIN_KINASE_ATP"/>
    <property type="match status" value="1"/>
</dbReference>
<dbReference type="EC" id="2.7.11.1" evidence="2"/>
<evidence type="ECO:0000256" key="9">
    <source>
        <dbReference type="SAM" id="MobiDB-lite"/>
    </source>
</evidence>
<dbReference type="PROSITE" id="PS50951">
    <property type="entry name" value="SARAH"/>
    <property type="match status" value="1"/>
</dbReference>
<dbReference type="Pfam" id="PF11629">
    <property type="entry name" value="Mst1_SARAH"/>
    <property type="match status" value="1"/>
</dbReference>
<feature type="domain" description="SARAH" evidence="11">
    <location>
        <begin position="601"/>
        <end position="648"/>
    </location>
</feature>
<dbReference type="InterPro" id="IPR011009">
    <property type="entry name" value="Kinase-like_dom_sf"/>
</dbReference>
<feature type="compositionally biased region" description="Polar residues" evidence="9">
    <location>
        <begin position="1"/>
        <end position="10"/>
    </location>
</feature>
<keyword evidence="13" id="KW-1185">Reference proteome</keyword>
<keyword evidence="6" id="KW-0418">Kinase</keyword>
<proteinExistence type="inferred from homology"/>
<gene>
    <name evidence="12" type="ORF">ODALV1_LOCUS2003</name>
</gene>
<dbReference type="InterPro" id="IPR011524">
    <property type="entry name" value="SARAH_dom"/>
</dbReference>
<evidence type="ECO:0000256" key="5">
    <source>
        <dbReference type="ARBA" id="ARBA00022741"/>
    </source>
</evidence>
<keyword evidence="4" id="KW-0808">Transferase</keyword>
<feature type="region of interest" description="Disordered" evidence="9">
    <location>
        <begin position="1"/>
        <end position="20"/>
    </location>
</feature>
<sequence>MEQQASSPTNKSELKKLSEESLTRQPEEVFDIICKLGEGSYGSVYKALHKESGQVLAIKQVPVDTDLQEIIKEISIMQQCDSPYVVKYYGSYFKNTDLWIVMEFCGAGSVSDLMRLRKKTLTEDEIATVLTDTLKGLEYLHARKKIHRDIKAGNILLNSEGHAKLADFGVAGQLTDTMAKRNTVIGTPFWMAPEVIQEIGYDCVADIWSLGITALEMAEGRPPYGDIHPMRVIFMIPSKPPPTFRNLEQWTLDFVDFVKKCLVKNPDSRSTAAELLNHPFITFSRPPSILMGMINEARQIRENLQNGIYPTKIPNHNSDSNNFQDSNDKTMKPADDRTLIPGMLSDNGDMDYSDGTMIAHSASGTLVPGAGGNVGTLESSLGTMVINSDGEDDDSTMKRHDTAEIDPAKKSYRPLFLDHFDKKDAAAAAASGTNGSSNSDEGVGGSPSTNDGNGEITSPHQQLPSSYYHQNQNPNDMVSSYTNVPRNSTLPPVHLPPAFNQAHVDLYNDTKQMTAEEQREFAERLQRQLSQISGMCGASSAILGYRGGMMYGNGHQGSPSIAAADEAYAPAVELRRPQTQMNLEAALIANHSKTFIDNMDFEFLKFLSIEELERKMDNIDSEMEKEIDELRKRYQSKRQPILDAIDCKRKRQQNF</sequence>
<evidence type="ECO:0000256" key="3">
    <source>
        <dbReference type="ARBA" id="ARBA00022527"/>
    </source>
</evidence>
<keyword evidence="5 8" id="KW-0547">Nucleotide-binding</keyword>
<dbReference type="EMBL" id="CAXLJM020000007">
    <property type="protein sequence ID" value="CAL8072105.1"/>
    <property type="molecule type" value="Genomic_DNA"/>
</dbReference>
<feature type="compositionally biased region" description="Polar residues" evidence="9">
    <location>
        <begin position="431"/>
        <end position="490"/>
    </location>
</feature>
<keyword evidence="7 8" id="KW-0067">ATP-binding</keyword>
<feature type="region of interest" description="Disordered" evidence="9">
    <location>
        <begin position="428"/>
        <end position="490"/>
    </location>
</feature>
<evidence type="ECO:0000256" key="4">
    <source>
        <dbReference type="ARBA" id="ARBA00022679"/>
    </source>
</evidence>
<dbReference type="InterPro" id="IPR024205">
    <property type="entry name" value="Mst1_2_SARAH_domain"/>
</dbReference>
<feature type="compositionally biased region" description="Basic and acidic residues" evidence="9">
    <location>
        <begin position="395"/>
        <end position="406"/>
    </location>
</feature>
<evidence type="ECO:0000256" key="6">
    <source>
        <dbReference type="ARBA" id="ARBA00022777"/>
    </source>
</evidence>
<feature type="region of interest" description="Disordered" evidence="9">
    <location>
        <begin position="312"/>
        <end position="336"/>
    </location>
</feature>
<organism evidence="12 13">
    <name type="scientific">Orchesella dallaii</name>
    <dbReference type="NCBI Taxonomy" id="48710"/>
    <lineage>
        <taxon>Eukaryota</taxon>
        <taxon>Metazoa</taxon>
        <taxon>Ecdysozoa</taxon>
        <taxon>Arthropoda</taxon>
        <taxon>Hexapoda</taxon>
        <taxon>Collembola</taxon>
        <taxon>Entomobryomorpha</taxon>
        <taxon>Entomobryoidea</taxon>
        <taxon>Orchesellidae</taxon>
        <taxon>Orchesellinae</taxon>
        <taxon>Orchesella</taxon>
    </lineage>
</organism>